<keyword evidence="2" id="KW-1133">Transmembrane helix</keyword>
<keyword evidence="2" id="KW-0472">Membrane</keyword>
<reference evidence="3 4" key="1">
    <citation type="journal article" date="2009" name="Stand. Genomic Sci.">
        <title>Complete genome sequence of Catenulispora acidiphila type strain (ID 139908).</title>
        <authorList>
            <person name="Copeland A."/>
            <person name="Lapidus A."/>
            <person name="Glavina Del Rio T."/>
            <person name="Nolan M."/>
            <person name="Lucas S."/>
            <person name="Chen F."/>
            <person name="Tice H."/>
            <person name="Cheng J.F."/>
            <person name="Bruce D."/>
            <person name="Goodwin L."/>
            <person name="Pitluck S."/>
            <person name="Mikhailova N."/>
            <person name="Pati A."/>
            <person name="Ivanova N."/>
            <person name="Mavromatis K."/>
            <person name="Chen A."/>
            <person name="Palaniappan K."/>
            <person name="Chain P."/>
            <person name="Land M."/>
            <person name="Hauser L."/>
            <person name="Chang Y.J."/>
            <person name="Jeffries C.D."/>
            <person name="Chertkov O."/>
            <person name="Brettin T."/>
            <person name="Detter J.C."/>
            <person name="Han C."/>
            <person name="Ali Z."/>
            <person name="Tindall B.J."/>
            <person name="Goker M."/>
            <person name="Bristow J."/>
            <person name="Eisen J.A."/>
            <person name="Markowitz V."/>
            <person name="Hugenholtz P."/>
            <person name="Kyrpides N.C."/>
            <person name="Klenk H.P."/>
        </authorList>
    </citation>
    <scope>NUCLEOTIDE SEQUENCE [LARGE SCALE GENOMIC DNA]</scope>
    <source>
        <strain evidence="4">DSM 44928 / JCM 14897 / NBRC 102108 / NRRL B-24433 / ID139908</strain>
    </source>
</reference>
<sequence length="172" mass="19448">MTQSDAPQSTAADEPILEERLDPPPRAVPHWTGWLLLVLGVFTLPWTANLAVALPDKSEAAHYNVSWVGFDLILCALLFRTGWSLLYHRMYVEVTAAMAGVVLIIDAWFDVMSAPDTTEFVRALVLALCVEIPLAIFCLWVAVRVEHERRRRSELMVATVRRLTGRRKRPPQ</sequence>
<dbReference type="AlphaFoldDB" id="C7Q969"/>
<organism evidence="3 4">
    <name type="scientific">Catenulispora acidiphila (strain DSM 44928 / JCM 14897 / NBRC 102108 / NRRL B-24433 / ID139908)</name>
    <dbReference type="NCBI Taxonomy" id="479433"/>
    <lineage>
        <taxon>Bacteria</taxon>
        <taxon>Bacillati</taxon>
        <taxon>Actinomycetota</taxon>
        <taxon>Actinomycetes</taxon>
        <taxon>Catenulisporales</taxon>
        <taxon>Catenulisporaceae</taxon>
        <taxon>Catenulispora</taxon>
    </lineage>
</organism>
<dbReference type="EMBL" id="CP001700">
    <property type="protein sequence ID" value="ACU72389.1"/>
    <property type="molecule type" value="Genomic_DNA"/>
</dbReference>
<feature type="transmembrane region" description="Helical" evidence="2">
    <location>
        <begin position="34"/>
        <end position="54"/>
    </location>
</feature>
<evidence type="ECO:0000313" key="4">
    <source>
        <dbReference type="Proteomes" id="UP000000851"/>
    </source>
</evidence>
<dbReference type="KEGG" id="cai:Caci_3483"/>
<dbReference type="HOGENOM" id="CLU_1552510_0_0_11"/>
<dbReference type="RefSeq" id="WP_012787682.1">
    <property type="nucleotide sequence ID" value="NC_013131.1"/>
</dbReference>
<feature type="transmembrane region" description="Helical" evidence="2">
    <location>
        <begin position="91"/>
        <end position="109"/>
    </location>
</feature>
<accession>C7Q969</accession>
<evidence type="ECO:0000256" key="1">
    <source>
        <dbReference type="SAM" id="MobiDB-lite"/>
    </source>
</evidence>
<dbReference type="Proteomes" id="UP000000851">
    <property type="component" value="Chromosome"/>
</dbReference>
<gene>
    <name evidence="3" type="ordered locus">Caci_3483</name>
</gene>
<feature type="compositionally biased region" description="Polar residues" evidence="1">
    <location>
        <begin position="1"/>
        <end position="11"/>
    </location>
</feature>
<dbReference type="InParanoid" id="C7Q969"/>
<protein>
    <recommendedName>
        <fullName evidence="5">Integral membrane protein</fullName>
    </recommendedName>
</protein>
<evidence type="ECO:0008006" key="5">
    <source>
        <dbReference type="Google" id="ProtNLM"/>
    </source>
</evidence>
<evidence type="ECO:0000313" key="3">
    <source>
        <dbReference type="EMBL" id="ACU72389.1"/>
    </source>
</evidence>
<proteinExistence type="predicted"/>
<name>C7Q969_CATAD</name>
<dbReference type="eggNOG" id="ENOG5032TMG">
    <property type="taxonomic scope" value="Bacteria"/>
</dbReference>
<evidence type="ECO:0000256" key="2">
    <source>
        <dbReference type="SAM" id="Phobius"/>
    </source>
</evidence>
<keyword evidence="4" id="KW-1185">Reference proteome</keyword>
<dbReference type="STRING" id="479433.Caci_3483"/>
<feature type="region of interest" description="Disordered" evidence="1">
    <location>
        <begin position="1"/>
        <end position="24"/>
    </location>
</feature>
<feature type="transmembrane region" description="Helical" evidence="2">
    <location>
        <begin position="60"/>
        <end position="79"/>
    </location>
</feature>
<keyword evidence="2" id="KW-0812">Transmembrane</keyword>
<feature type="transmembrane region" description="Helical" evidence="2">
    <location>
        <begin position="121"/>
        <end position="143"/>
    </location>
</feature>